<dbReference type="CDD" id="cd04169">
    <property type="entry name" value="RF3"/>
    <property type="match status" value="1"/>
</dbReference>
<dbReference type="Pfam" id="PF22042">
    <property type="entry name" value="EF-G_D2"/>
    <property type="match status" value="1"/>
</dbReference>
<dbReference type="GO" id="GO:0003924">
    <property type="term" value="F:GTPase activity"/>
    <property type="evidence" value="ECO:0007669"/>
    <property type="project" value="InterPro"/>
</dbReference>
<dbReference type="PANTHER" id="PTHR43556">
    <property type="entry name" value="PEPTIDE CHAIN RELEASE FACTOR RF3"/>
    <property type="match status" value="1"/>
</dbReference>
<dbReference type="RefSeq" id="WP_003885620.1">
    <property type="nucleotide sequence ID" value="NZ_JH814773.1"/>
</dbReference>
<evidence type="ECO:0000256" key="5">
    <source>
        <dbReference type="ARBA" id="ARBA00022917"/>
    </source>
</evidence>
<dbReference type="InterPro" id="IPR032090">
    <property type="entry name" value="RF3_C"/>
</dbReference>
<dbReference type="PRINTS" id="PR00315">
    <property type="entry name" value="ELONGATNFCT"/>
</dbReference>
<comment type="caution">
    <text evidence="10">The sequence shown here is derived from an EMBL/GenBank/DDBJ whole genome shotgun (WGS) entry which is preliminary data.</text>
</comment>
<dbReference type="Pfam" id="PF16658">
    <property type="entry name" value="RF3_C"/>
    <property type="match status" value="1"/>
</dbReference>
<sequence length="544" mass="59026">MTEKALEDALATPPSNTAQAAKIAAEAARRRTFAVISHPDAGKSTLTEALALHARVINEAGAIHGKAGRKSTVSDWMEMEKARGISITSTALQFPYRDCVINLLDTPGHADFSEDTYRVLTAVDCAVMLIDAAKGLEPQTLKLFQVCKHRGIPIITVINKWDRPGRHALELMDEIHERIGLRTTPLTWPVGIAGDFKGVMDRRAEKFIRFTRTAGGATAAPEEHIAAADAHAAAGDDWDTAVEESELLSADGSDYDRETFLSGESSPVLFTSAALNFGVNQLLDVLVELAPSPSGSVDVDGNRRTVDSPFSAFVFKVQAGMDTSHRDRIAYARVVSGTFERGDVLTHAATGKPFVTKYAQSVFGQQRSTLDDAWPGDVIGLANAAVLRPGDTLYRDIPVVYPPIPSFSPEHFAVARGTDPSKHKQFRKGIEQLEQEGVVQVLRSDKRGEQAPVFAAVGPMQFEVAAHRMATELSAPISLENLPYQVARVVSPEDAEFVNKQVSCEVLTRTDGVMLVLFSTPWRLEGFQRDNPNIKLGSLVAAEG</sequence>
<name>K0ULX2_MYCFO</name>
<reference evidence="10 11" key="1">
    <citation type="journal article" date="2012" name="J. Bacteriol.">
        <title>Complete Genome Sequence of Mycobacterium fortuitum subsp. fortuitum Type Strain DSM46621.</title>
        <authorList>
            <person name="Ho Y.S."/>
            <person name="Adroub S.A."/>
            <person name="Aleisa F."/>
            <person name="Mahmood H."/>
            <person name="Othoum G."/>
            <person name="Rashid F."/>
            <person name="Zaher M."/>
            <person name="Ali S."/>
            <person name="Bitter W."/>
            <person name="Pain A."/>
            <person name="Abdallah A.M."/>
        </authorList>
    </citation>
    <scope>NUCLEOTIDE SEQUENCE [LARGE SCALE GENOMIC DNA]</scope>
    <source>
        <strain evidence="11">DSM46621</strain>
    </source>
</reference>
<dbReference type="InterPro" id="IPR004548">
    <property type="entry name" value="PrfC"/>
</dbReference>
<dbReference type="PROSITE" id="PS51722">
    <property type="entry name" value="G_TR_2"/>
    <property type="match status" value="1"/>
</dbReference>
<dbReference type="GeneID" id="93415502"/>
<dbReference type="HOGENOM" id="CLU_002794_2_1_11"/>
<dbReference type="Gene3D" id="2.40.30.10">
    <property type="entry name" value="Translation factors"/>
    <property type="match status" value="1"/>
</dbReference>
<dbReference type="GO" id="GO:0016150">
    <property type="term" value="F:translation release factor activity, codon nonspecific"/>
    <property type="evidence" value="ECO:0007669"/>
    <property type="project" value="TreeGrafter"/>
</dbReference>
<dbReference type="NCBIfam" id="TIGR00231">
    <property type="entry name" value="small_GTP"/>
    <property type="match status" value="1"/>
</dbReference>
<organism evidence="10 11">
    <name type="scientific">Mycolicibacterium fortuitum subsp. fortuitum DSM 46621 = ATCC 6841 = JCM 6387</name>
    <dbReference type="NCBI Taxonomy" id="1214102"/>
    <lineage>
        <taxon>Bacteria</taxon>
        <taxon>Bacillati</taxon>
        <taxon>Actinomycetota</taxon>
        <taxon>Actinomycetes</taxon>
        <taxon>Mycobacteriales</taxon>
        <taxon>Mycobacteriaceae</taxon>
        <taxon>Mycolicibacterium</taxon>
    </lineage>
</organism>
<evidence type="ECO:0000256" key="4">
    <source>
        <dbReference type="ARBA" id="ARBA00022741"/>
    </source>
</evidence>
<dbReference type="InterPro" id="IPR038467">
    <property type="entry name" value="RF3_dom_3_sf"/>
</dbReference>
<dbReference type="FunFam" id="3.40.50.300:FF:000542">
    <property type="entry name" value="Peptide chain release factor 3"/>
    <property type="match status" value="1"/>
</dbReference>
<gene>
    <name evidence="7" type="primary">prfC</name>
    <name evidence="10" type="ORF">MFORT_28949</name>
</gene>
<protein>
    <recommendedName>
        <fullName evidence="7 8">Peptide chain release factor 3</fullName>
        <shortName evidence="7">RF-3</shortName>
    </recommendedName>
</protein>
<feature type="domain" description="Tr-type G" evidence="9">
    <location>
        <begin position="28"/>
        <end position="294"/>
    </location>
</feature>
<dbReference type="InterPro" id="IPR005225">
    <property type="entry name" value="Small_GTP-bd"/>
</dbReference>
<keyword evidence="4 7" id="KW-0547">Nucleotide-binding</keyword>
<dbReference type="GO" id="GO:0005829">
    <property type="term" value="C:cytosol"/>
    <property type="evidence" value="ECO:0007669"/>
    <property type="project" value="TreeGrafter"/>
</dbReference>
<dbReference type="GO" id="GO:0006449">
    <property type="term" value="P:regulation of translational termination"/>
    <property type="evidence" value="ECO:0007669"/>
    <property type="project" value="UniProtKB-UniRule"/>
</dbReference>
<dbReference type="GO" id="GO:0005525">
    <property type="term" value="F:GTP binding"/>
    <property type="evidence" value="ECO:0007669"/>
    <property type="project" value="UniProtKB-UniRule"/>
</dbReference>
<evidence type="ECO:0000313" key="10">
    <source>
        <dbReference type="EMBL" id="EJZ05955.1"/>
    </source>
</evidence>
<proteinExistence type="inferred from homology"/>
<dbReference type="InterPro" id="IPR041732">
    <property type="entry name" value="RF3_GTP-bd"/>
</dbReference>
<dbReference type="EMBL" id="ALQB01000207">
    <property type="protein sequence ID" value="EJZ05955.1"/>
    <property type="molecule type" value="Genomic_DNA"/>
</dbReference>
<dbReference type="NCBIfam" id="NF001964">
    <property type="entry name" value="PRK00741.1"/>
    <property type="match status" value="1"/>
</dbReference>
<keyword evidence="5 7" id="KW-0648">Protein biosynthesis</keyword>
<dbReference type="InterPro" id="IPR000795">
    <property type="entry name" value="T_Tr_GTP-bd_dom"/>
</dbReference>
<dbReference type="InterPro" id="IPR053905">
    <property type="entry name" value="EF-G-like_DII"/>
</dbReference>
<keyword evidence="3 7" id="KW-0963">Cytoplasm</keyword>
<comment type="similarity">
    <text evidence="2 7">Belongs to the TRAFAC class translation factor GTPase superfamily. Classic translation factor GTPase family. PrfC subfamily.</text>
</comment>
<evidence type="ECO:0000256" key="7">
    <source>
        <dbReference type="HAMAP-Rule" id="MF_00072"/>
    </source>
</evidence>
<dbReference type="AlphaFoldDB" id="K0ULX2"/>
<comment type="subcellular location">
    <subcellularLocation>
        <location evidence="1 7">Cytoplasm</location>
    </subcellularLocation>
</comment>
<dbReference type="HAMAP" id="MF_00072">
    <property type="entry name" value="Rel_fac_3"/>
    <property type="match status" value="1"/>
</dbReference>
<evidence type="ECO:0000256" key="2">
    <source>
        <dbReference type="ARBA" id="ARBA00009978"/>
    </source>
</evidence>
<accession>K0ULX2</accession>
<dbReference type="NCBIfam" id="TIGR00503">
    <property type="entry name" value="prfC"/>
    <property type="match status" value="1"/>
</dbReference>
<dbReference type="GO" id="GO:0016149">
    <property type="term" value="F:translation release factor activity, codon specific"/>
    <property type="evidence" value="ECO:0007669"/>
    <property type="project" value="UniProtKB-UniRule"/>
</dbReference>
<dbReference type="SUPFAM" id="SSF52540">
    <property type="entry name" value="P-loop containing nucleoside triphosphate hydrolases"/>
    <property type="match status" value="1"/>
</dbReference>
<evidence type="ECO:0000256" key="8">
    <source>
        <dbReference type="NCBIfam" id="TIGR00503"/>
    </source>
</evidence>
<comment type="function">
    <text evidence="7">Increases the formation of ribosomal termination complexes and stimulates activities of RF-1 and RF-2. It binds guanine nucleotides and has strong preference for UGA stop codons. It may interact directly with the ribosome. The stimulation of RF-1 and RF-2 is significantly reduced by GTP and GDP, but not by GMP.</text>
</comment>
<dbReference type="InterPro" id="IPR027417">
    <property type="entry name" value="P-loop_NTPase"/>
</dbReference>
<dbReference type="Gene3D" id="3.30.70.3280">
    <property type="entry name" value="Peptide chain release factor 3, domain III"/>
    <property type="match status" value="1"/>
</dbReference>
<dbReference type="Gene3D" id="3.40.50.300">
    <property type="entry name" value="P-loop containing nucleotide triphosphate hydrolases"/>
    <property type="match status" value="1"/>
</dbReference>
<evidence type="ECO:0000259" key="9">
    <source>
        <dbReference type="PROSITE" id="PS51722"/>
    </source>
</evidence>
<dbReference type="InterPro" id="IPR009000">
    <property type="entry name" value="Transl_B-barrel_sf"/>
</dbReference>
<dbReference type="PATRIC" id="fig|1214102.3.peg.5669"/>
<dbReference type="Pfam" id="PF00009">
    <property type="entry name" value="GTP_EFTU"/>
    <property type="match status" value="1"/>
</dbReference>
<evidence type="ECO:0000256" key="6">
    <source>
        <dbReference type="ARBA" id="ARBA00023134"/>
    </source>
</evidence>
<dbReference type="Proteomes" id="UP000006043">
    <property type="component" value="Unassembled WGS sequence"/>
</dbReference>
<feature type="binding site" evidence="7">
    <location>
        <begin position="105"/>
        <end position="109"/>
    </location>
    <ligand>
        <name>GTP</name>
        <dbReference type="ChEBI" id="CHEBI:37565"/>
    </ligand>
</feature>
<dbReference type="PANTHER" id="PTHR43556:SF2">
    <property type="entry name" value="PEPTIDE CHAIN RELEASE FACTOR RF3"/>
    <property type="match status" value="1"/>
</dbReference>
<dbReference type="SUPFAM" id="SSF50447">
    <property type="entry name" value="Translation proteins"/>
    <property type="match status" value="1"/>
</dbReference>
<dbReference type="CDD" id="cd16259">
    <property type="entry name" value="RF3_III"/>
    <property type="match status" value="1"/>
</dbReference>
<dbReference type="SUPFAM" id="SSF54980">
    <property type="entry name" value="EF-G C-terminal domain-like"/>
    <property type="match status" value="1"/>
</dbReference>
<dbReference type="PROSITE" id="PS00301">
    <property type="entry name" value="G_TR_1"/>
    <property type="match status" value="1"/>
</dbReference>
<evidence type="ECO:0000313" key="11">
    <source>
        <dbReference type="Proteomes" id="UP000006043"/>
    </source>
</evidence>
<comment type="caution">
    <text evidence="7">Lacks conserved residue(s) required for the propagation of feature annotation.</text>
</comment>
<dbReference type="InterPro" id="IPR035647">
    <property type="entry name" value="EFG_III/V"/>
</dbReference>
<dbReference type="InterPro" id="IPR031157">
    <property type="entry name" value="G_TR_CS"/>
</dbReference>
<evidence type="ECO:0000256" key="3">
    <source>
        <dbReference type="ARBA" id="ARBA00022490"/>
    </source>
</evidence>
<evidence type="ECO:0000256" key="1">
    <source>
        <dbReference type="ARBA" id="ARBA00004496"/>
    </source>
</evidence>
<keyword evidence="6 7" id="KW-0342">GTP-binding</keyword>